<dbReference type="AlphaFoldDB" id="A0A158HIN6"/>
<feature type="compositionally biased region" description="Basic and acidic residues" evidence="1">
    <location>
        <begin position="1"/>
        <end position="14"/>
    </location>
</feature>
<dbReference type="EMBL" id="FCOC02000017">
    <property type="protein sequence ID" value="SAL43500.1"/>
    <property type="molecule type" value="Genomic_DNA"/>
</dbReference>
<protein>
    <submittedName>
        <fullName evidence="2">Uncharacterized protein</fullName>
    </submittedName>
</protein>
<evidence type="ECO:0000256" key="1">
    <source>
        <dbReference type="SAM" id="MobiDB-lite"/>
    </source>
</evidence>
<feature type="region of interest" description="Disordered" evidence="1">
    <location>
        <begin position="1"/>
        <end position="24"/>
    </location>
</feature>
<name>A0A158HIN6_CABSO</name>
<organism evidence="2 3">
    <name type="scientific">Caballeronia sordidicola</name>
    <name type="common">Burkholderia sordidicola</name>
    <dbReference type="NCBI Taxonomy" id="196367"/>
    <lineage>
        <taxon>Bacteria</taxon>
        <taxon>Pseudomonadati</taxon>
        <taxon>Pseudomonadota</taxon>
        <taxon>Betaproteobacteria</taxon>
        <taxon>Burkholderiales</taxon>
        <taxon>Burkholderiaceae</taxon>
        <taxon>Caballeronia</taxon>
    </lineage>
</organism>
<gene>
    <name evidence="2" type="ORF">AWB64_04619</name>
</gene>
<proteinExistence type="predicted"/>
<evidence type="ECO:0000313" key="2">
    <source>
        <dbReference type="EMBL" id="SAL43500.1"/>
    </source>
</evidence>
<evidence type="ECO:0000313" key="3">
    <source>
        <dbReference type="Proteomes" id="UP000054893"/>
    </source>
</evidence>
<reference evidence="2 3" key="1">
    <citation type="submission" date="2016-01" db="EMBL/GenBank/DDBJ databases">
        <authorList>
            <person name="Oliw E.H."/>
        </authorList>
    </citation>
    <scope>NUCLEOTIDE SEQUENCE [LARGE SCALE GENOMIC DNA]</scope>
    <source>
        <strain evidence="2">LMG 22029</strain>
    </source>
</reference>
<dbReference type="Proteomes" id="UP000054893">
    <property type="component" value="Unassembled WGS sequence"/>
</dbReference>
<feature type="region of interest" description="Disordered" evidence="1">
    <location>
        <begin position="160"/>
        <end position="180"/>
    </location>
</feature>
<accession>A0A158HIN6</accession>
<sequence>MAGSRPQKESKRIESPCSEPGAGAARRPCHVICLAARKVRASNRKLLVQNYDQQEISACAWLCLSLARRLLCVPVHLRALGQHMTSTVSVPAKYRSVLAEREIDHLEKMLRLSKAHGPVPHLNGAYWTARLTFVQDHFDLVAEQAKRVKALLCVSEKSDAPEAKGKGTSGLNGGMRSWAA</sequence>